<dbReference type="AlphaFoldDB" id="A0A9J6DGR1"/>
<dbReference type="EMBL" id="JABSTU010000009">
    <property type="protein sequence ID" value="KAH8021154.1"/>
    <property type="molecule type" value="Genomic_DNA"/>
</dbReference>
<reference evidence="1" key="2">
    <citation type="submission" date="2021-09" db="EMBL/GenBank/DDBJ databases">
        <authorList>
            <person name="Jia N."/>
            <person name="Wang J."/>
            <person name="Shi W."/>
            <person name="Du L."/>
            <person name="Sun Y."/>
            <person name="Zhan W."/>
            <person name="Jiang J."/>
            <person name="Wang Q."/>
            <person name="Zhang B."/>
            <person name="Ji P."/>
            <person name="Sakyi L.B."/>
            <person name="Cui X."/>
            <person name="Yuan T."/>
            <person name="Jiang B."/>
            <person name="Yang W."/>
            <person name="Lam T.T.-Y."/>
            <person name="Chang Q."/>
            <person name="Ding S."/>
            <person name="Wang X."/>
            <person name="Zhu J."/>
            <person name="Ruan X."/>
            <person name="Zhao L."/>
            <person name="Wei J."/>
            <person name="Que T."/>
            <person name="Du C."/>
            <person name="Cheng J."/>
            <person name="Dai P."/>
            <person name="Han X."/>
            <person name="Huang E."/>
            <person name="Gao Y."/>
            <person name="Liu J."/>
            <person name="Shao H."/>
            <person name="Ye R."/>
            <person name="Li L."/>
            <person name="Wei W."/>
            <person name="Wang X."/>
            <person name="Wang C."/>
            <person name="Huo Q."/>
            <person name="Li W."/>
            <person name="Guo W."/>
            <person name="Chen H."/>
            <person name="Chen S."/>
            <person name="Zhou L."/>
            <person name="Zhou L."/>
            <person name="Ni X."/>
            <person name="Tian J."/>
            <person name="Zhou Y."/>
            <person name="Sheng Y."/>
            <person name="Liu T."/>
            <person name="Pan Y."/>
            <person name="Xia L."/>
            <person name="Li J."/>
            <person name="Zhao F."/>
            <person name="Cao W."/>
        </authorList>
    </citation>
    <scope>NUCLEOTIDE SEQUENCE</scope>
    <source>
        <strain evidence="1">Rmic-2018</strain>
        <tissue evidence="1">Larvae</tissue>
    </source>
</reference>
<reference evidence="1" key="1">
    <citation type="journal article" date="2020" name="Cell">
        <title>Large-Scale Comparative Analyses of Tick Genomes Elucidate Their Genetic Diversity and Vector Capacities.</title>
        <authorList>
            <consortium name="Tick Genome and Microbiome Consortium (TIGMIC)"/>
            <person name="Jia N."/>
            <person name="Wang J."/>
            <person name="Shi W."/>
            <person name="Du L."/>
            <person name="Sun Y."/>
            <person name="Zhan W."/>
            <person name="Jiang J.F."/>
            <person name="Wang Q."/>
            <person name="Zhang B."/>
            <person name="Ji P."/>
            <person name="Bell-Sakyi L."/>
            <person name="Cui X.M."/>
            <person name="Yuan T.T."/>
            <person name="Jiang B.G."/>
            <person name="Yang W.F."/>
            <person name="Lam T.T."/>
            <person name="Chang Q.C."/>
            <person name="Ding S.J."/>
            <person name="Wang X.J."/>
            <person name="Zhu J.G."/>
            <person name="Ruan X.D."/>
            <person name="Zhao L."/>
            <person name="Wei J.T."/>
            <person name="Ye R.Z."/>
            <person name="Que T.C."/>
            <person name="Du C.H."/>
            <person name="Zhou Y.H."/>
            <person name="Cheng J.X."/>
            <person name="Dai P.F."/>
            <person name="Guo W.B."/>
            <person name="Han X.H."/>
            <person name="Huang E.J."/>
            <person name="Li L.F."/>
            <person name="Wei W."/>
            <person name="Gao Y.C."/>
            <person name="Liu J.Z."/>
            <person name="Shao H.Z."/>
            <person name="Wang X."/>
            <person name="Wang C.C."/>
            <person name="Yang T.C."/>
            <person name="Huo Q.B."/>
            <person name="Li W."/>
            <person name="Chen H.Y."/>
            <person name="Chen S.E."/>
            <person name="Zhou L.G."/>
            <person name="Ni X.B."/>
            <person name="Tian J.H."/>
            <person name="Sheng Y."/>
            <person name="Liu T."/>
            <person name="Pan Y.S."/>
            <person name="Xia L.Y."/>
            <person name="Li J."/>
            <person name="Zhao F."/>
            <person name="Cao W.C."/>
        </authorList>
    </citation>
    <scope>NUCLEOTIDE SEQUENCE</scope>
    <source>
        <strain evidence="1">Rmic-2018</strain>
    </source>
</reference>
<gene>
    <name evidence="1" type="ORF">HPB51_012549</name>
</gene>
<proteinExistence type="predicted"/>
<organism evidence="1 2">
    <name type="scientific">Rhipicephalus microplus</name>
    <name type="common">Cattle tick</name>
    <name type="synonym">Boophilus microplus</name>
    <dbReference type="NCBI Taxonomy" id="6941"/>
    <lineage>
        <taxon>Eukaryota</taxon>
        <taxon>Metazoa</taxon>
        <taxon>Ecdysozoa</taxon>
        <taxon>Arthropoda</taxon>
        <taxon>Chelicerata</taxon>
        <taxon>Arachnida</taxon>
        <taxon>Acari</taxon>
        <taxon>Parasitiformes</taxon>
        <taxon>Ixodida</taxon>
        <taxon>Ixodoidea</taxon>
        <taxon>Ixodidae</taxon>
        <taxon>Rhipicephalinae</taxon>
        <taxon>Rhipicephalus</taxon>
        <taxon>Boophilus</taxon>
    </lineage>
</organism>
<evidence type="ECO:0000313" key="1">
    <source>
        <dbReference type="EMBL" id="KAH8021154.1"/>
    </source>
</evidence>
<sequence length="95" mass="10937">MSNFSETARAGKPVRPTTASYNEIKTAVRKHLDSRPSELHTRFLFCRRNQAASESVAAYVALRKLIEDCWFGDKQLALDIMMWDRFLCNIKIEAV</sequence>
<accession>A0A9J6DGR1</accession>
<name>A0A9J6DGR1_RHIMP</name>
<dbReference type="Proteomes" id="UP000821866">
    <property type="component" value="Chromosome 7"/>
</dbReference>
<protein>
    <submittedName>
        <fullName evidence="1">Uncharacterized protein</fullName>
    </submittedName>
</protein>
<comment type="caution">
    <text evidence="1">The sequence shown here is derived from an EMBL/GenBank/DDBJ whole genome shotgun (WGS) entry which is preliminary data.</text>
</comment>
<keyword evidence="2" id="KW-1185">Reference proteome</keyword>
<evidence type="ECO:0000313" key="2">
    <source>
        <dbReference type="Proteomes" id="UP000821866"/>
    </source>
</evidence>